<dbReference type="OrthoDB" id="9887466at2"/>
<comment type="caution">
    <text evidence="1">The sequence shown here is derived from an EMBL/GenBank/DDBJ whole genome shotgun (WGS) entry which is preliminary data.</text>
</comment>
<dbReference type="Proteomes" id="UP000078486">
    <property type="component" value="Unassembled WGS sequence"/>
</dbReference>
<reference evidence="1 2" key="1">
    <citation type="submission" date="2016-01" db="EMBL/GenBank/DDBJ databases">
        <title>High potential of lignocellulose degradation of a new Verrucomicrobia species.</title>
        <authorList>
            <person name="Wang Y."/>
            <person name="Shi Y."/>
            <person name="Qiu Z."/>
            <person name="Liu S."/>
            <person name="Yang H."/>
        </authorList>
    </citation>
    <scope>NUCLEOTIDE SEQUENCE [LARGE SCALE GENOMIC DNA]</scope>
    <source>
        <strain evidence="1 2">TSB47</strain>
    </source>
</reference>
<keyword evidence="2" id="KW-1185">Reference proteome</keyword>
<dbReference type="AlphaFoldDB" id="A0A178IH22"/>
<protein>
    <submittedName>
        <fullName evidence="1">Uncharacterized protein</fullName>
    </submittedName>
</protein>
<dbReference type="RefSeq" id="WP_145928836.1">
    <property type="nucleotide sequence ID" value="NZ_CP109796.1"/>
</dbReference>
<dbReference type="STRING" id="1184151.AW736_13700"/>
<evidence type="ECO:0000313" key="1">
    <source>
        <dbReference type="EMBL" id="OAM89300.1"/>
    </source>
</evidence>
<gene>
    <name evidence="1" type="ORF">AW736_13700</name>
</gene>
<proteinExistence type="predicted"/>
<dbReference type="EMBL" id="LRRQ01000099">
    <property type="protein sequence ID" value="OAM89300.1"/>
    <property type="molecule type" value="Genomic_DNA"/>
</dbReference>
<accession>A0A178IH22</accession>
<name>A0A178IH22_9BACT</name>
<sequence length="112" mass="12954">MPDMQLALVFSRPRDTSAREGTLVEFLRGRGWMTALQIGEALRWSDRLVREIASSSDAVISYPGSPGYKLLGECTRDEYERYRLARRSQARDMIAKVIRTDRVYYRRPPVTP</sequence>
<organism evidence="1 2">
    <name type="scientific">Termitidicoccus mucosus</name>
    <dbReference type="NCBI Taxonomy" id="1184151"/>
    <lineage>
        <taxon>Bacteria</taxon>
        <taxon>Pseudomonadati</taxon>
        <taxon>Verrucomicrobiota</taxon>
        <taxon>Opitutia</taxon>
        <taxon>Opitutales</taxon>
        <taxon>Opitutaceae</taxon>
        <taxon>Termitidicoccus</taxon>
    </lineage>
</organism>
<evidence type="ECO:0000313" key="2">
    <source>
        <dbReference type="Proteomes" id="UP000078486"/>
    </source>
</evidence>